<dbReference type="PANTHER" id="PTHR12480:SF22">
    <property type="entry name" value="JMJC DOMAIN-CONTAINING PROTEIN"/>
    <property type="match status" value="1"/>
</dbReference>
<reference evidence="2 3" key="1">
    <citation type="journal article" date="2024" name="Science">
        <title>Giant polyketide synthase enzymes in the biosynthesis of giant marine polyether toxins.</title>
        <authorList>
            <person name="Fallon T.R."/>
            <person name="Shende V.V."/>
            <person name="Wierzbicki I.H."/>
            <person name="Pendleton A.L."/>
            <person name="Watervoot N.F."/>
            <person name="Auber R.P."/>
            <person name="Gonzalez D.J."/>
            <person name="Wisecaver J.H."/>
            <person name="Moore B.S."/>
        </authorList>
    </citation>
    <scope>NUCLEOTIDE SEQUENCE [LARGE SCALE GENOMIC DNA]</scope>
    <source>
        <strain evidence="2 3">12B1</strain>
    </source>
</reference>
<protein>
    <recommendedName>
        <fullName evidence="1">JmjC domain-containing protein</fullName>
    </recommendedName>
</protein>
<dbReference type="Proteomes" id="UP001515480">
    <property type="component" value="Unassembled WGS sequence"/>
</dbReference>
<gene>
    <name evidence="2" type="ORF">AB1Y20_003840</name>
</gene>
<name>A0AB34J625_PRYPA</name>
<accession>A0AB34J625</accession>
<dbReference type="SUPFAM" id="SSF51197">
    <property type="entry name" value="Clavaminate synthase-like"/>
    <property type="match status" value="1"/>
</dbReference>
<organism evidence="2 3">
    <name type="scientific">Prymnesium parvum</name>
    <name type="common">Toxic golden alga</name>
    <dbReference type="NCBI Taxonomy" id="97485"/>
    <lineage>
        <taxon>Eukaryota</taxon>
        <taxon>Haptista</taxon>
        <taxon>Haptophyta</taxon>
        <taxon>Prymnesiophyceae</taxon>
        <taxon>Prymnesiales</taxon>
        <taxon>Prymnesiaceae</taxon>
        <taxon>Prymnesium</taxon>
    </lineage>
</organism>
<dbReference type="InterPro" id="IPR003347">
    <property type="entry name" value="JmjC_dom"/>
</dbReference>
<dbReference type="Pfam" id="PF13621">
    <property type="entry name" value="Cupin_8"/>
    <property type="match status" value="1"/>
</dbReference>
<sequence>MELLEVEVPVLLYSSDESDDADEPCGQEVVTADSPSTAGAHAEGYDVLSKVSALASRLAMDTSSEAARLPPEILHAEADAAYCVRRVHFSELSVAAFRQHVVSRSRAPLIITGLGDQLPCSEAGLGVDVLQAALPHDFGLPVRGRGVIPAEAFFAALAAGEQVYLADVSIARSFPWIHQLFRVPRYFTHCFTHRTRKNLSIAIDTPALFIGAAGTRSALHIDQMCSNFWMFVGQGYKRWICFHPDDAYLLSPTFDEADQINRFPSVEELSADIDCAQRMARARRVELNIGPGELLFIPQGTPHEVTNLSITTAVSANFIDQSNVEQSIAQGRAKLMHREEGSERYANLLSVLNALDEIDWPSFEDDIDVSDHVPRRAEDMFDIFPAHAKVMGMQPITLAAPTGA</sequence>
<dbReference type="GO" id="GO:0005634">
    <property type="term" value="C:nucleus"/>
    <property type="evidence" value="ECO:0007669"/>
    <property type="project" value="TreeGrafter"/>
</dbReference>
<dbReference type="GO" id="GO:0005737">
    <property type="term" value="C:cytoplasm"/>
    <property type="evidence" value="ECO:0007669"/>
    <property type="project" value="TreeGrafter"/>
</dbReference>
<dbReference type="GO" id="GO:0106140">
    <property type="term" value="F:P-TEFb complex binding"/>
    <property type="evidence" value="ECO:0007669"/>
    <property type="project" value="TreeGrafter"/>
</dbReference>
<dbReference type="PROSITE" id="PS51184">
    <property type="entry name" value="JMJC"/>
    <property type="match status" value="1"/>
</dbReference>
<dbReference type="PANTHER" id="PTHR12480">
    <property type="entry name" value="ARGININE DEMETHYLASE AND LYSYL-HYDROXYLASE JMJD"/>
    <property type="match status" value="1"/>
</dbReference>
<dbReference type="AlphaFoldDB" id="A0AB34J625"/>
<keyword evidence="3" id="KW-1185">Reference proteome</keyword>
<dbReference type="InterPro" id="IPR041667">
    <property type="entry name" value="Cupin_8"/>
</dbReference>
<evidence type="ECO:0000313" key="3">
    <source>
        <dbReference type="Proteomes" id="UP001515480"/>
    </source>
</evidence>
<dbReference type="SMART" id="SM00558">
    <property type="entry name" value="JmjC"/>
    <property type="match status" value="1"/>
</dbReference>
<dbReference type="Gene3D" id="2.60.120.650">
    <property type="entry name" value="Cupin"/>
    <property type="match status" value="1"/>
</dbReference>
<dbReference type="InterPro" id="IPR050910">
    <property type="entry name" value="JMJD6_ArgDemeth/LysHydrox"/>
</dbReference>
<dbReference type="EMBL" id="JBGBPQ010000012">
    <property type="protein sequence ID" value="KAL1514754.1"/>
    <property type="molecule type" value="Genomic_DNA"/>
</dbReference>
<dbReference type="GO" id="GO:0033749">
    <property type="term" value="F:histone H4R3 demethylase activity"/>
    <property type="evidence" value="ECO:0007669"/>
    <property type="project" value="TreeGrafter"/>
</dbReference>
<comment type="caution">
    <text evidence="2">The sequence shown here is derived from an EMBL/GenBank/DDBJ whole genome shotgun (WGS) entry which is preliminary data.</text>
</comment>
<feature type="domain" description="JmjC" evidence="1">
    <location>
        <begin position="172"/>
        <end position="335"/>
    </location>
</feature>
<evidence type="ECO:0000259" key="1">
    <source>
        <dbReference type="PROSITE" id="PS51184"/>
    </source>
</evidence>
<evidence type="ECO:0000313" key="2">
    <source>
        <dbReference type="EMBL" id="KAL1514754.1"/>
    </source>
</evidence>
<proteinExistence type="predicted"/>